<dbReference type="GO" id="GO:0043565">
    <property type="term" value="F:sequence-specific DNA binding"/>
    <property type="evidence" value="ECO:0007669"/>
    <property type="project" value="InterPro"/>
</dbReference>
<dbReference type="InterPro" id="IPR029062">
    <property type="entry name" value="Class_I_gatase-like"/>
</dbReference>
<dbReference type="EMBL" id="JPXS01000062">
    <property type="protein sequence ID" value="KGQ29773.1"/>
    <property type="molecule type" value="Genomic_DNA"/>
</dbReference>
<dbReference type="Gene3D" id="3.40.50.880">
    <property type="match status" value="1"/>
</dbReference>
<dbReference type="InterPro" id="IPR018062">
    <property type="entry name" value="HTH_AraC-typ_CS"/>
</dbReference>
<dbReference type="PROSITE" id="PS01124">
    <property type="entry name" value="HTH_ARAC_FAMILY_2"/>
    <property type="match status" value="1"/>
</dbReference>
<dbReference type="Pfam" id="PF12833">
    <property type="entry name" value="HTH_18"/>
    <property type="match status" value="1"/>
</dbReference>
<accession>A0A0A2XCB0</accession>
<dbReference type="InterPro" id="IPR009057">
    <property type="entry name" value="Homeodomain-like_sf"/>
</dbReference>
<evidence type="ECO:0000256" key="3">
    <source>
        <dbReference type="ARBA" id="ARBA00023163"/>
    </source>
</evidence>
<keyword evidence="1" id="KW-0805">Transcription regulation</keyword>
<feature type="domain" description="HTH araC/xylS-type" evidence="4">
    <location>
        <begin position="215"/>
        <end position="313"/>
    </location>
</feature>
<protein>
    <submittedName>
        <fullName evidence="5">AraC family transcriptional regulator</fullName>
    </submittedName>
</protein>
<comment type="caution">
    <text evidence="5">The sequence shown here is derived from an EMBL/GenBank/DDBJ whole genome shotgun (WGS) entry which is preliminary data.</text>
</comment>
<dbReference type="PANTHER" id="PTHR43130:SF3">
    <property type="entry name" value="HTH-TYPE TRANSCRIPTIONAL REGULATOR RV1931C"/>
    <property type="match status" value="1"/>
</dbReference>
<evidence type="ECO:0000259" key="4">
    <source>
        <dbReference type="PROSITE" id="PS01124"/>
    </source>
</evidence>
<organism evidence="5 6">
    <name type="scientific">Gallibacterium anatis</name>
    <dbReference type="NCBI Taxonomy" id="750"/>
    <lineage>
        <taxon>Bacteria</taxon>
        <taxon>Pseudomonadati</taxon>
        <taxon>Pseudomonadota</taxon>
        <taxon>Gammaproteobacteria</taxon>
        <taxon>Pasteurellales</taxon>
        <taxon>Pasteurellaceae</taxon>
        <taxon>Gallibacterium</taxon>
    </lineage>
</organism>
<name>A0A0A2XCB0_9PAST</name>
<gene>
    <name evidence="5" type="ORF">JP32_10255</name>
</gene>
<evidence type="ECO:0000256" key="2">
    <source>
        <dbReference type="ARBA" id="ARBA00023125"/>
    </source>
</evidence>
<keyword evidence="2" id="KW-0238">DNA-binding</keyword>
<dbReference type="Pfam" id="PF01965">
    <property type="entry name" value="DJ-1_PfpI"/>
    <property type="match status" value="1"/>
</dbReference>
<dbReference type="AlphaFoldDB" id="A0A0A2XCB0"/>
<evidence type="ECO:0000256" key="1">
    <source>
        <dbReference type="ARBA" id="ARBA00023015"/>
    </source>
</evidence>
<keyword evidence="3" id="KW-0804">Transcription</keyword>
<dbReference type="SUPFAM" id="SSF52317">
    <property type="entry name" value="Class I glutamine amidotransferase-like"/>
    <property type="match status" value="1"/>
</dbReference>
<evidence type="ECO:0000313" key="5">
    <source>
        <dbReference type="EMBL" id="KGQ29773.1"/>
    </source>
</evidence>
<dbReference type="GO" id="GO:0003700">
    <property type="term" value="F:DNA-binding transcription factor activity"/>
    <property type="evidence" value="ECO:0007669"/>
    <property type="project" value="InterPro"/>
</dbReference>
<dbReference type="InterPro" id="IPR018060">
    <property type="entry name" value="HTH_AraC"/>
</dbReference>
<dbReference type="CDD" id="cd03137">
    <property type="entry name" value="GATase1_AraC_1"/>
    <property type="match status" value="1"/>
</dbReference>
<dbReference type="InterPro" id="IPR002818">
    <property type="entry name" value="DJ-1/PfpI"/>
</dbReference>
<reference evidence="5 6" key="1">
    <citation type="submission" date="2014-08" db="EMBL/GenBank/DDBJ databases">
        <title>Chaperone-usher fimbriae in a diverse selection of Gallibacterium genomes.</title>
        <authorList>
            <person name="Kudirkiene E."/>
            <person name="Bager R.J."/>
            <person name="Johnson T.J."/>
            <person name="Bojesen A.M."/>
        </authorList>
    </citation>
    <scope>NUCLEOTIDE SEQUENCE [LARGE SCALE GENOMIC DNA]</scope>
    <source>
        <strain evidence="5 6">20558/3kl.</strain>
    </source>
</reference>
<dbReference type="SMART" id="SM00342">
    <property type="entry name" value="HTH_ARAC"/>
    <property type="match status" value="1"/>
</dbReference>
<evidence type="ECO:0000313" key="6">
    <source>
        <dbReference type="Proteomes" id="UP000030526"/>
    </source>
</evidence>
<dbReference type="Gene3D" id="1.10.10.60">
    <property type="entry name" value="Homeodomain-like"/>
    <property type="match status" value="2"/>
</dbReference>
<dbReference type="SUPFAM" id="SSF46689">
    <property type="entry name" value="Homeodomain-like"/>
    <property type="match status" value="2"/>
</dbReference>
<proteinExistence type="predicted"/>
<dbReference type="PROSITE" id="PS00041">
    <property type="entry name" value="HTH_ARAC_FAMILY_1"/>
    <property type="match status" value="1"/>
</dbReference>
<dbReference type="InterPro" id="IPR052158">
    <property type="entry name" value="INH-QAR"/>
</dbReference>
<dbReference type="RefSeq" id="WP_039084719.1">
    <property type="nucleotide sequence ID" value="NZ_JPXS01000062.1"/>
</dbReference>
<sequence>MLAKLPKVVLVLYPDFSPFHFSIPYMVFSLKIDNKPLFELKIVSESRVELSESRFQVFVDGDLQLCQDADLIVLFGWHQQDQKPSYQLQETLKQAYQAGKTIVGLCYGAYPLAYSGLLDGKRATTHWLAEQDFKQRFPAVKLNTQSIYIEDERIMTSAGTAAGLDCCLAIVRHYYGVKIANQVARLLVIPPHREGGQTQFIERPISRKTANENINQIIAMIQQNLTENYTINQLAQRLSMSRSSFTRHFRQTTGMAFNEWLIEMRLQHSKKLLESKMLRIEDIALQSGFHSATAFRQHFKQKYKVSPKQWQKCSQNVITASKKKPL</sequence>
<dbReference type="PANTHER" id="PTHR43130">
    <property type="entry name" value="ARAC-FAMILY TRANSCRIPTIONAL REGULATOR"/>
    <property type="match status" value="1"/>
</dbReference>
<dbReference type="Proteomes" id="UP000030526">
    <property type="component" value="Unassembled WGS sequence"/>
</dbReference>